<comment type="similarity">
    <text evidence="1">Belongs to the glycosyl hydrolase 3 family.</text>
</comment>
<dbReference type="SUPFAM" id="SSF51445">
    <property type="entry name" value="(Trans)glycosidases"/>
    <property type="match status" value="1"/>
</dbReference>
<dbReference type="InterPro" id="IPR036962">
    <property type="entry name" value="Glyco_hydro_3_N_sf"/>
</dbReference>
<protein>
    <recommendedName>
        <fullName evidence="4">Glycoside hydrolase family 3 N-terminal domain-containing protein</fullName>
    </recommendedName>
</protein>
<evidence type="ECO:0000256" key="2">
    <source>
        <dbReference type="ARBA" id="ARBA00022801"/>
    </source>
</evidence>
<keyword evidence="6" id="KW-1185">Reference proteome</keyword>
<accession>A0ABP7CVL7</accession>
<name>A0ABP7CVL7_9MICO</name>
<dbReference type="PANTHER" id="PTHR30480:SF14">
    <property type="entry name" value="HYDROLASE, PUTATIVE (AFU_ORTHOLOGUE AFUA_4G13770)-RELATED"/>
    <property type="match status" value="1"/>
</dbReference>
<dbReference type="EMBL" id="BAABDC010000001">
    <property type="protein sequence ID" value="GAA3697118.1"/>
    <property type="molecule type" value="Genomic_DNA"/>
</dbReference>
<evidence type="ECO:0000313" key="5">
    <source>
        <dbReference type="EMBL" id="GAA3697118.1"/>
    </source>
</evidence>
<dbReference type="PANTHER" id="PTHR30480">
    <property type="entry name" value="BETA-HEXOSAMINIDASE-RELATED"/>
    <property type="match status" value="1"/>
</dbReference>
<proteinExistence type="inferred from homology"/>
<sequence length="489" mass="50623">MRSRPRSRLAAYLGATLAPVVIGVVALPAGPVVPDGPASPPLVAAETVGLTLTPAAAAQAVYDRMTPAQRIGQLFMVGGPATGIGSATMTAISAYHVGNLILTGRTTAGAPSVRYIAGRADTLTTSSATAGVPLFIASDQEGGYVQVLQGPGFSRLPTALTQGTWSDTTLTAYARTWGTQVMRSGVDVDLAPVMDTVAKSFASLNQPIGHYQREYGYTPSVVADKGTAFLKGMQASGLAMTAKHFPGLGRVTGNTDTTAGVTDTVTTRTSADITPFRAAVNAGAHLLMVSSAYYARIDASHPAVFSPTVIRGMIRGDLAFSGIVISDDLGNAKQLAAWSPGARAVGFISAGGDVVLTVNPSVIPAMVNAVTARAAADSVFRGRVQAAVMRVLTVKAHYGLLSPRLPITGSFGAPTKTALQRWLGITQTGVFDSATIRSLQARIGAPVVGVWGPRSMAAMQSYLGLYLDGATTWNTRTVAGLQRYLNTQL</sequence>
<dbReference type="InterPro" id="IPR050226">
    <property type="entry name" value="NagZ_Beta-hexosaminidase"/>
</dbReference>
<dbReference type="PROSITE" id="PS00775">
    <property type="entry name" value="GLYCOSYL_HYDROL_F3"/>
    <property type="match status" value="1"/>
</dbReference>
<dbReference type="Pfam" id="PF00933">
    <property type="entry name" value="Glyco_hydro_3"/>
    <property type="match status" value="1"/>
</dbReference>
<keyword evidence="3" id="KW-0326">Glycosidase</keyword>
<dbReference type="InterPro" id="IPR001764">
    <property type="entry name" value="Glyco_hydro_3_N"/>
</dbReference>
<reference evidence="6" key="1">
    <citation type="journal article" date="2019" name="Int. J. Syst. Evol. Microbiol.">
        <title>The Global Catalogue of Microorganisms (GCM) 10K type strain sequencing project: providing services to taxonomists for standard genome sequencing and annotation.</title>
        <authorList>
            <consortium name="The Broad Institute Genomics Platform"/>
            <consortium name="The Broad Institute Genome Sequencing Center for Infectious Disease"/>
            <person name="Wu L."/>
            <person name="Ma J."/>
        </authorList>
    </citation>
    <scope>NUCLEOTIDE SEQUENCE [LARGE SCALE GENOMIC DNA]</scope>
    <source>
        <strain evidence="6">JCM 17125</strain>
    </source>
</reference>
<dbReference type="InterPro" id="IPR017853">
    <property type="entry name" value="GH"/>
</dbReference>
<organism evidence="5 6">
    <name type="scientific">Terrabacter ginsenosidimutans</name>
    <dbReference type="NCBI Taxonomy" id="490575"/>
    <lineage>
        <taxon>Bacteria</taxon>
        <taxon>Bacillati</taxon>
        <taxon>Actinomycetota</taxon>
        <taxon>Actinomycetes</taxon>
        <taxon>Micrococcales</taxon>
        <taxon>Intrasporangiaceae</taxon>
        <taxon>Terrabacter</taxon>
    </lineage>
</organism>
<evidence type="ECO:0000259" key="4">
    <source>
        <dbReference type="Pfam" id="PF00933"/>
    </source>
</evidence>
<dbReference type="InterPro" id="IPR019800">
    <property type="entry name" value="Glyco_hydro_3_AS"/>
</dbReference>
<feature type="domain" description="Glycoside hydrolase family 3 N-terminal" evidence="4">
    <location>
        <begin position="69"/>
        <end position="394"/>
    </location>
</feature>
<dbReference type="Proteomes" id="UP001501468">
    <property type="component" value="Unassembled WGS sequence"/>
</dbReference>
<dbReference type="RefSeq" id="WP_344942930.1">
    <property type="nucleotide sequence ID" value="NZ_BAABDC010000001.1"/>
</dbReference>
<gene>
    <name evidence="5" type="ORF">GCM10022399_11970</name>
</gene>
<evidence type="ECO:0000256" key="3">
    <source>
        <dbReference type="ARBA" id="ARBA00023295"/>
    </source>
</evidence>
<evidence type="ECO:0000256" key="1">
    <source>
        <dbReference type="ARBA" id="ARBA00005336"/>
    </source>
</evidence>
<evidence type="ECO:0000313" key="6">
    <source>
        <dbReference type="Proteomes" id="UP001501468"/>
    </source>
</evidence>
<keyword evidence="2" id="KW-0378">Hydrolase</keyword>
<comment type="caution">
    <text evidence="5">The sequence shown here is derived from an EMBL/GenBank/DDBJ whole genome shotgun (WGS) entry which is preliminary data.</text>
</comment>
<dbReference type="Gene3D" id="3.20.20.300">
    <property type="entry name" value="Glycoside hydrolase, family 3, N-terminal domain"/>
    <property type="match status" value="1"/>
</dbReference>